<feature type="compositionally biased region" description="Polar residues" evidence="1">
    <location>
        <begin position="109"/>
        <end position="123"/>
    </location>
</feature>
<accession>A0AAE1LMY4</accession>
<feature type="region of interest" description="Disordered" evidence="1">
    <location>
        <begin position="96"/>
        <end position="126"/>
    </location>
</feature>
<protein>
    <submittedName>
        <fullName evidence="2">Uncharacterized protein</fullName>
    </submittedName>
</protein>
<evidence type="ECO:0000313" key="2">
    <source>
        <dbReference type="EMBL" id="KAK3925340.1"/>
    </source>
</evidence>
<dbReference type="AlphaFoldDB" id="A0AAE1LMY4"/>
<reference evidence="2" key="2">
    <citation type="journal article" date="2023" name="BMC Genomics">
        <title>Pest status, molecular evolution, and epigenetic factors derived from the genome assembly of Frankliniella fusca, a thysanopteran phytovirus vector.</title>
        <authorList>
            <person name="Catto M.A."/>
            <person name="Labadie P.E."/>
            <person name="Jacobson A.L."/>
            <person name="Kennedy G.G."/>
            <person name="Srinivasan R."/>
            <person name="Hunt B.G."/>
        </authorList>
    </citation>
    <scope>NUCLEOTIDE SEQUENCE</scope>
    <source>
        <strain evidence="2">PL_HMW_Pooled</strain>
    </source>
</reference>
<organism evidence="2 3">
    <name type="scientific">Frankliniella fusca</name>
    <dbReference type="NCBI Taxonomy" id="407009"/>
    <lineage>
        <taxon>Eukaryota</taxon>
        <taxon>Metazoa</taxon>
        <taxon>Ecdysozoa</taxon>
        <taxon>Arthropoda</taxon>
        <taxon>Hexapoda</taxon>
        <taxon>Insecta</taxon>
        <taxon>Pterygota</taxon>
        <taxon>Neoptera</taxon>
        <taxon>Paraneoptera</taxon>
        <taxon>Thysanoptera</taxon>
        <taxon>Terebrantia</taxon>
        <taxon>Thripoidea</taxon>
        <taxon>Thripidae</taxon>
        <taxon>Frankliniella</taxon>
    </lineage>
</organism>
<name>A0AAE1LMY4_9NEOP</name>
<comment type="caution">
    <text evidence="2">The sequence shown here is derived from an EMBL/GenBank/DDBJ whole genome shotgun (WGS) entry which is preliminary data.</text>
</comment>
<keyword evidence="3" id="KW-1185">Reference proteome</keyword>
<gene>
    <name evidence="2" type="ORF">KUF71_013547</name>
</gene>
<dbReference type="EMBL" id="JAHWGI010001227">
    <property type="protein sequence ID" value="KAK3925340.1"/>
    <property type="molecule type" value="Genomic_DNA"/>
</dbReference>
<evidence type="ECO:0000256" key="1">
    <source>
        <dbReference type="SAM" id="MobiDB-lite"/>
    </source>
</evidence>
<evidence type="ECO:0000313" key="3">
    <source>
        <dbReference type="Proteomes" id="UP001219518"/>
    </source>
</evidence>
<proteinExistence type="predicted"/>
<dbReference type="Proteomes" id="UP001219518">
    <property type="component" value="Unassembled WGS sequence"/>
</dbReference>
<reference evidence="2" key="1">
    <citation type="submission" date="2021-07" db="EMBL/GenBank/DDBJ databases">
        <authorList>
            <person name="Catto M.A."/>
            <person name="Jacobson A."/>
            <person name="Kennedy G."/>
            <person name="Labadie P."/>
            <person name="Hunt B.G."/>
            <person name="Srinivasan R."/>
        </authorList>
    </citation>
    <scope>NUCLEOTIDE SEQUENCE</scope>
    <source>
        <strain evidence="2">PL_HMW_Pooled</strain>
        <tissue evidence="2">Head</tissue>
    </source>
</reference>
<sequence length="152" mass="16445">MVFPAKEQYIPPCCSREISIGLGVAVGEQRERERAVVGAVVRGQRRAVGLRGPGGGALPQLQGPVGHRGRGAPVVVKPAAREVCQVRMVCKRKFDGSHQNQGETKRRYQNTWSNSPNSHQHLNSAYGVGMNGGGFGGSAEPQFFQDTYTPWS</sequence>